<evidence type="ECO:0000313" key="3">
    <source>
        <dbReference type="EMBL" id="OGY66743.1"/>
    </source>
</evidence>
<feature type="region of interest" description="Disordered" evidence="1">
    <location>
        <begin position="1"/>
        <end position="24"/>
    </location>
</feature>
<dbReference type="Pfam" id="PF00454">
    <property type="entry name" value="PI3_PI4_kinase"/>
    <property type="match status" value="1"/>
</dbReference>
<accession>A0A1G1ZPW8</accession>
<feature type="compositionally biased region" description="Basic and acidic residues" evidence="1">
    <location>
        <begin position="9"/>
        <end position="24"/>
    </location>
</feature>
<dbReference type="Proteomes" id="UP000177690">
    <property type="component" value="Unassembled WGS sequence"/>
</dbReference>
<name>A0A1G1ZPW8_9BACT</name>
<dbReference type="InterPro" id="IPR000403">
    <property type="entry name" value="PI3/4_kinase_cat_dom"/>
</dbReference>
<sequence length="263" mass="30238">MKFFGGEPQHLETEEKPHSAGENLETQKEKALQSLEIERSVKLIGNANNKRINEVFLVELHGDGSAIFKPASGEKFPFDWAGELYKNERASYLVDKFLGFNLVPTTVIREVNGEIGSMQEFVFESTVGLEIDDKLLKTNYRDALKKMWVFDYIVWNGDRHDANFLVNSDGLHAIDHGLTFVREHIQPSIYEDFYDESMPEDIIRNLEQFSDSAEQQNLLRQAMLEILNERTVDACLKRIEFMAAILKKYKGVIPKSLKPSLNY</sequence>
<evidence type="ECO:0000256" key="1">
    <source>
        <dbReference type="SAM" id="MobiDB-lite"/>
    </source>
</evidence>
<comment type="caution">
    <text evidence="3">The sequence shown here is derived from an EMBL/GenBank/DDBJ whole genome shotgun (WGS) entry which is preliminary data.</text>
</comment>
<reference evidence="3 4" key="1">
    <citation type="journal article" date="2016" name="Nat. Commun.">
        <title>Thousands of microbial genomes shed light on interconnected biogeochemical processes in an aquifer system.</title>
        <authorList>
            <person name="Anantharaman K."/>
            <person name="Brown C.T."/>
            <person name="Hug L.A."/>
            <person name="Sharon I."/>
            <person name="Castelle C.J."/>
            <person name="Probst A.J."/>
            <person name="Thomas B.C."/>
            <person name="Singh A."/>
            <person name="Wilkins M.J."/>
            <person name="Karaoz U."/>
            <person name="Brodie E.L."/>
            <person name="Williams K.H."/>
            <person name="Hubbard S.S."/>
            <person name="Banfield J.F."/>
        </authorList>
    </citation>
    <scope>NUCLEOTIDE SEQUENCE [LARGE SCALE GENOMIC DNA]</scope>
</reference>
<dbReference type="STRING" id="1798409.A3I24_04455"/>
<feature type="domain" description="PI3K/PI4K catalytic" evidence="2">
    <location>
        <begin position="116"/>
        <end position="228"/>
    </location>
</feature>
<protein>
    <recommendedName>
        <fullName evidence="2">PI3K/PI4K catalytic domain-containing protein</fullName>
    </recommendedName>
</protein>
<dbReference type="AlphaFoldDB" id="A0A1G1ZPW8"/>
<organism evidence="3 4">
    <name type="scientific">Candidatus Harrisonbacteria bacterium RIFCSPLOWO2_02_FULL_41_13b</name>
    <dbReference type="NCBI Taxonomy" id="1798409"/>
    <lineage>
        <taxon>Bacteria</taxon>
        <taxon>Candidatus Harrisoniibacteriota</taxon>
    </lineage>
</organism>
<dbReference type="EMBL" id="MHJL01000036">
    <property type="protein sequence ID" value="OGY66743.1"/>
    <property type="molecule type" value="Genomic_DNA"/>
</dbReference>
<gene>
    <name evidence="3" type="ORF">A3I24_04455</name>
</gene>
<evidence type="ECO:0000259" key="2">
    <source>
        <dbReference type="Pfam" id="PF00454"/>
    </source>
</evidence>
<proteinExistence type="predicted"/>
<evidence type="ECO:0000313" key="4">
    <source>
        <dbReference type="Proteomes" id="UP000177690"/>
    </source>
</evidence>